<reference evidence="1" key="1">
    <citation type="submission" date="2013-07" db="EMBL/GenBank/DDBJ databases">
        <authorList>
            <person name="McIlroy S."/>
        </authorList>
    </citation>
    <scope>NUCLEOTIDE SEQUENCE [LARGE SCALE GENOMIC DNA]</scope>
    <source>
        <strain evidence="1">Run_A_D11</strain>
    </source>
</reference>
<keyword evidence="2" id="KW-1185">Reference proteome</keyword>
<dbReference type="AlphaFoldDB" id="W6MBP1"/>
<name>W6MBP1_9GAMM</name>
<evidence type="ECO:0000313" key="1">
    <source>
        <dbReference type="EMBL" id="CDI04424.1"/>
    </source>
</evidence>
<sequence>MKQAETVTLFRPVGPRELALLRQNGFSRWPPRLPEQPIFYPVTNERYASEIAEQWNVKQSGFGAVTQFRVKAAFMAQYPIQKVGGAHHTERWIPAEQLEELNNNLVGLIEVVREFQG</sequence>
<dbReference type="OrthoDB" id="883590at2"/>
<evidence type="ECO:0000313" key="2">
    <source>
        <dbReference type="Proteomes" id="UP000035760"/>
    </source>
</evidence>
<organism evidence="1 2">
    <name type="scientific">Candidatus Competibacter denitrificans Run_A_D11</name>
    <dbReference type="NCBI Taxonomy" id="1400863"/>
    <lineage>
        <taxon>Bacteria</taxon>
        <taxon>Pseudomonadati</taxon>
        <taxon>Pseudomonadota</taxon>
        <taxon>Gammaproteobacteria</taxon>
        <taxon>Candidatus Competibacteraceae</taxon>
        <taxon>Candidatus Competibacter</taxon>
    </lineage>
</organism>
<proteinExistence type="predicted"/>
<dbReference type="RefSeq" id="WP_048676645.1">
    <property type="nucleotide sequence ID" value="NZ_CBTJ020000111.1"/>
</dbReference>
<dbReference type="Proteomes" id="UP000035760">
    <property type="component" value="Unassembled WGS sequence"/>
</dbReference>
<dbReference type="STRING" id="1400863.BN873_980025"/>
<dbReference type="EMBL" id="CBTJ020000111">
    <property type="protein sequence ID" value="CDI04424.1"/>
    <property type="molecule type" value="Genomic_DNA"/>
</dbReference>
<reference evidence="1" key="2">
    <citation type="submission" date="2014-03" db="EMBL/GenBank/DDBJ databases">
        <title>Candidatus Competibacter-lineage genomes retrieved from metagenomes reveal functional metabolic diversity.</title>
        <authorList>
            <person name="McIlroy S.J."/>
            <person name="Albertsen M."/>
            <person name="Andresen E.K."/>
            <person name="Saunders A.M."/>
            <person name="Kristiansen R."/>
            <person name="Stokholm-Bjerregaard M."/>
            <person name="Nielsen K.L."/>
            <person name="Nielsen P.H."/>
        </authorList>
    </citation>
    <scope>NUCLEOTIDE SEQUENCE</scope>
    <source>
        <strain evidence="1">Run_A_D11</strain>
    </source>
</reference>
<accession>W6MBP1</accession>
<protein>
    <submittedName>
        <fullName evidence="1">ADP-ribosylation/crystallin J1</fullName>
    </submittedName>
</protein>
<gene>
    <name evidence="1" type="ORF">BN873_980025</name>
</gene>
<comment type="caution">
    <text evidence="1">The sequence shown here is derived from an EMBL/GenBank/DDBJ whole genome shotgun (WGS) entry which is preliminary data.</text>
</comment>